<feature type="chain" id="PRO_5020319626" evidence="1">
    <location>
        <begin position="19"/>
        <end position="367"/>
    </location>
</feature>
<accession>A0A4U3L1Y5</accession>
<dbReference type="Proteomes" id="UP000305848">
    <property type="component" value="Unassembled WGS sequence"/>
</dbReference>
<organism evidence="2 3">
    <name type="scientific">Ilyomonas limi</name>
    <dbReference type="NCBI Taxonomy" id="2575867"/>
    <lineage>
        <taxon>Bacteria</taxon>
        <taxon>Pseudomonadati</taxon>
        <taxon>Bacteroidota</taxon>
        <taxon>Chitinophagia</taxon>
        <taxon>Chitinophagales</taxon>
        <taxon>Chitinophagaceae</taxon>
        <taxon>Ilyomonas</taxon>
    </lineage>
</organism>
<dbReference type="SUPFAM" id="SSF53187">
    <property type="entry name" value="Zn-dependent exopeptidases"/>
    <property type="match status" value="1"/>
</dbReference>
<dbReference type="EMBL" id="SZQL01000008">
    <property type="protein sequence ID" value="TKK68224.1"/>
    <property type="molecule type" value="Genomic_DNA"/>
</dbReference>
<dbReference type="Gene3D" id="3.40.630.10">
    <property type="entry name" value="Zn peptidases"/>
    <property type="match status" value="1"/>
</dbReference>
<evidence type="ECO:0000313" key="2">
    <source>
        <dbReference type="EMBL" id="TKK68224.1"/>
    </source>
</evidence>
<keyword evidence="1" id="KW-0732">Signal</keyword>
<sequence>MRKIVILLLMTVALSAAANISTNSSEISANKDDAPTGENSIPANTNSVLSGSSLVIKNMLQSTTPVKAVLAYTRQLRPLDIHYFPGISNENALVIGGVHGSELSSVSVAKQLIELLSKGDVKPYYNVIIIPSLFPDNAALAATYKNEIGSTSNIGRYSDAFHPDPNRQMPPFGKAFNEDEPVDFAGRSIEMENQLLLQVIQLFRPSRIANVHAIRDKNRAGIYADPRTDCNGIAQGFEQDSTLAVNIAQYICRHNGCAPGNQLANSYTALYYCDPAIAPVGTKQPRNIHGSWLAGNRGYGVSLGGWASTAVCEDDTLLSRPAMTLLTVEFPGNKRPEDYDMASEKEACAHNVMQYAKALQAVFLMAE</sequence>
<dbReference type="OrthoDB" id="9779324at2"/>
<evidence type="ECO:0000256" key="1">
    <source>
        <dbReference type="SAM" id="SignalP"/>
    </source>
</evidence>
<evidence type="ECO:0000313" key="3">
    <source>
        <dbReference type="Proteomes" id="UP000305848"/>
    </source>
</evidence>
<keyword evidence="3" id="KW-1185">Reference proteome</keyword>
<gene>
    <name evidence="2" type="ORF">FC093_11355</name>
</gene>
<dbReference type="RefSeq" id="WP_137261904.1">
    <property type="nucleotide sequence ID" value="NZ_SZQL01000008.1"/>
</dbReference>
<proteinExistence type="predicted"/>
<feature type="signal peptide" evidence="1">
    <location>
        <begin position="1"/>
        <end position="18"/>
    </location>
</feature>
<name>A0A4U3L1Y5_9BACT</name>
<reference evidence="2 3" key="1">
    <citation type="submission" date="2019-05" db="EMBL/GenBank/DDBJ databases">
        <title>Panacibacter sp. strain 17mud1-8 Genome sequencing and assembly.</title>
        <authorList>
            <person name="Chhetri G."/>
        </authorList>
    </citation>
    <scope>NUCLEOTIDE SEQUENCE [LARGE SCALE GENOMIC DNA]</scope>
    <source>
        <strain evidence="2 3">17mud1-8</strain>
    </source>
</reference>
<dbReference type="AlphaFoldDB" id="A0A4U3L1Y5"/>
<comment type="caution">
    <text evidence="2">The sequence shown here is derived from an EMBL/GenBank/DDBJ whole genome shotgun (WGS) entry which is preliminary data.</text>
</comment>
<protein>
    <submittedName>
        <fullName evidence="2">Murein peptide amidase A</fullName>
    </submittedName>
</protein>